<feature type="active site" description="Nucleophile" evidence="8">
    <location>
        <position position="892"/>
    </location>
</feature>
<keyword evidence="4" id="KW-0862">Zinc</keyword>
<organism evidence="12 13">
    <name type="scientific">Periconia digitata</name>
    <dbReference type="NCBI Taxonomy" id="1303443"/>
    <lineage>
        <taxon>Eukaryota</taxon>
        <taxon>Fungi</taxon>
        <taxon>Dikarya</taxon>
        <taxon>Ascomycota</taxon>
        <taxon>Pezizomycotina</taxon>
        <taxon>Dothideomycetes</taxon>
        <taxon>Pleosporomycetidae</taxon>
        <taxon>Pleosporales</taxon>
        <taxon>Massarineae</taxon>
        <taxon>Periconiaceae</taxon>
        <taxon>Periconia</taxon>
    </lineage>
</organism>
<reference evidence="12" key="1">
    <citation type="submission" date="2023-01" db="EMBL/GenBank/DDBJ databases">
        <authorList>
            <person name="Van Ghelder C."/>
            <person name="Rancurel C."/>
        </authorList>
    </citation>
    <scope>NUCLEOTIDE SEQUENCE</scope>
    <source>
        <strain evidence="12">CNCM I-4278</strain>
    </source>
</reference>
<evidence type="ECO:0000256" key="7">
    <source>
        <dbReference type="PROSITE-ProRule" id="PRU00175"/>
    </source>
</evidence>
<dbReference type="InterPro" id="IPR017907">
    <property type="entry name" value="Znf_RING_CS"/>
</dbReference>
<feature type="short sequence motif" description="DGA/G" evidence="8">
    <location>
        <begin position="1050"/>
        <end position="1052"/>
    </location>
</feature>
<dbReference type="EMBL" id="CAOQHR010000001">
    <property type="protein sequence ID" value="CAI6249812.1"/>
    <property type="molecule type" value="Genomic_DNA"/>
</dbReference>
<evidence type="ECO:0008006" key="14">
    <source>
        <dbReference type="Google" id="ProtNLM"/>
    </source>
</evidence>
<dbReference type="PROSITE" id="PS51635">
    <property type="entry name" value="PNPLA"/>
    <property type="match status" value="1"/>
</dbReference>
<dbReference type="GO" id="GO:0016042">
    <property type="term" value="P:lipid catabolic process"/>
    <property type="evidence" value="ECO:0007669"/>
    <property type="project" value="UniProtKB-UniRule"/>
</dbReference>
<evidence type="ECO:0000256" key="6">
    <source>
        <dbReference type="ARBA" id="ARBA00023098"/>
    </source>
</evidence>
<sequence>MSLPQDDEYGSVPLQDVDPDPSSHVTRAYTTRPVPAPMYRSPYHDHSSQENHPLQQSHSSQRHQPANPPAALDNSQHRSYEYERNIPTIAHGSSHNIATPRLPIPQVSNLSQYDGRGRDHTLNEPGLHSNRQQQSRSRTSSSIHQSLPDEETCDCCDRTAADIFFCNVCNTNLCEKCWSFQAAHRKQRLAPGEIPHEKTNATVARKIQRVLVQPSNDENRTQLHGDDEQTAWFGIERPDGSAPIFQDYGRYASLLSETEEDWNSQFQTTQLGRDSRTPSLVSFVGQTGAGKSTLIKLIVDLNTENDQLYRTPVVGASGVNVPTSEDVHLYSDPVTALSETPVFFADCEGLQGGEREPLGVKFKRSRKKGPQKDERVPLPSSERELVWADTTALASREFAVTNLYPRLLYTFSDVIVFVLRNPRVIESVFEQLVNWAAAALEMSSNQPVLPHAIIVLNASENDIDPQQWDPNFATEALLESISRTVFRNSTFKKYAQFWRERRKEIESVKQLMESYYSSIQVVRIPAEGRPQLIEEQVKQLYVGIHTACVASRTRKAQLRMLLDAEELQSYLQCAFDHFALTLDSPFDFVQASFSNSPIPLDFGGNILKLAINFMHVWENKADIRIIFQELSYMVASCIMLDSVRNKNKGTANVIFLQYLPHLDAALENFWDQHWPCEFTQPERNLRCVNVRSGHGSKGHQIKDGKVFAVGEYQSRWSFDLLQEEFRCNSYYRLEELLQLLDEKKAYGNDERRTAAEIHRDYVMPWFNRHASGDGKSQRYHSHTVCFCCLSEPPEYALPCGHILCLQCVRTYGENRGKTEIEMQGCPLEFQTTQLYHSWRIYFKPKSAGVRVLTLDGGGMRGIVELEILRSIERELNDKLAIHYFFDLIVGTSTGGIIALGLVARNWSVQTCIDSFEVLCSKAFTRRIGGDLPVFSWVVTNYMHSKYETKSLHDALIDAFSEDEYLFGGRKAQQSPLPNIKVAVTSTVSSNSAIVFGNYNRRCDEKLPYQFHRAEDIHSELRIWEAARATSAAPRPFKPFHHEPSKQVYMDGALCHNNPIKVADREWKLLWPDGLREYPDIVLSLGTGYNPHAVRVPVKKSVPERVGILSHGMSLLKLAKDHIADSLNCEKAWGEYISLLPSNASSSQFIRFNIPMMNDPPALDDVSKMKTMQDDVRKQLSRDSNRTKKLALQLLATSFYWETLDVQQFTNNEATVSGRILCRFTEGSRETKELGKLIKDKSFVGKNPFFFISERGSKGNPEIKELSPGVLSKMIYDGRFEMRTSQHLENKLSETDIYLYINQNQEFPISGFPRCLFQGEDEQARTMHPMAINRRRWAGGSRNRHMRGVWVPPDAARLSAPREGSIAEYSDPSRSMTLSTGNEVNAPRFSELPGDERLHDETVLVPQGEPVEIDSSTSHELYSFPLTPRLRPLSTAGIHEDEDRTM</sequence>
<evidence type="ECO:0000256" key="5">
    <source>
        <dbReference type="ARBA" id="ARBA00022963"/>
    </source>
</evidence>
<dbReference type="PROSITE" id="PS00518">
    <property type="entry name" value="ZF_RING_1"/>
    <property type="match status" value="1"/>
</dbReference>
<feature type="region of interest" description="Disordered" evidence="9">
    <location>
        <begin position="1"/>
        <end position="75"/>
    </location>
</feature>
<dbReference type="GO" id="GO:0046486">
    <property type="term" value="P:glycerolipid metabolic process"/>
    <property type="evidence" value="ECO:0007669"/>
    <property type="project" value="UniProtKB-ARBA"/>
</dbReference>
<feature type="region of interest" description="Disordered" evidence="9">
    <location>
        <begin position="358"/>
        <end position="379"/>
    </location>
</feature>
<evidence type="ECO:0000259" key="10">
    <source>
        <dbReference type="PROSITE" id="PS50089"/>
    </source>
</evidence>
<dbReference type="InterPro" id="IPR016035">
    <property type="entry name" value="Acyl_Trfase/lysoPLipase"/>
</dbReference>
<keyword evidence="3 8" id="KW-0378">Hydrolase</keyword>
<dbReference type="Gene3D" id="3.40.50.300">
    <property type="entry name" value="P-loop containing nucleotide triphosphate hydrolases"/>
    <property type="match status" value="1"/>
</dbReference>
<dbReference type="PANTHER" id="PTHR24185:SF1">
    <property type="entry name" value="CALCIUM-INDEPENDENT PHOSPHOLIPASE A2-GAMMA"/>
    <property type="match status" value="1"/>
</dbReference>
<evidence type="ECO:0000256" key="3">
    <source>
        <dbReference type="ARBA" id="ARBA00022801"/>
    </source>
</evidence>
<feature type="domain" description="RING-type" evidence="10">
    <location>
        <begin position="785"/>
        <end position="827"/>
    </location>
</feature>
<dbReference type="GO" id="GO:0019369">
    <property type="term" value="P:arachidonate metabolic process"/>
    <property type="evidence" value="ECO:0007669"/>
    <property type="project" value="TreeGrafter"/>
</dbReference>
<feature type="short sequence motif" description="GXSXG" evidence="8">
    <location>
        <begin position="890"/>
        <end position="894"/>
    </location>
</feature>
<dbReference type="GO" id="GO:0047499">
    <property type="term" value="F:calcium-independent phospholipase A2 activity"/>
    <property type="evidence" value="ECO:0007669"/>
    <property type="project" value="TreeGrafter"/>
</dbReference>
<keyword evidence="2 7" id="KW-0863">Zinc-finger</keyword>
<evidence type="ECO:0000256" key="4">
    <source>
        <dbReference type="ARBA" id="ARBA00022833"/>
    </source>
</evidence>
<dbReference type="InterPro" id="IPR002641">
    <property type="entry name" value="PNPLA_dom"/>
</dbReference>
<dbReference type="Proteomes" id="UP001152607">
    <property type="component" value="Unassembled WGS sequence"/>
</dbReference>
<evidence type="ECO:0000256" key="2">
    <source>
        <dbReference type="ARBA" id="ARBA00022771"/>
    </source>
</evidence>
<dbReference type="OrthoDB" id="194358at2759"/>
<evidence type="ECO:0000256" key="8">
    <source>
        <dbReference type="PROSITE-ProRule" id="PRU01161"/>
    </source>
</evidence>
<dbReference type="CDD" id="cd16449">
    <property type="entry name" value="RING-HC"/>
    <property type="match status" value="1"/>
</dbReference>
<keyword evidence="13" id="KW-1185">Reference proteome</keyword>
<evidence type="ECO:0000313" key="13">
    <source>
        <dbReference type="Proteomes" id="UP001152607"/>
    </source>
</evidence>
<evidence type="ECO:0000259" key="11">
    <source>
        <dbReference type="PROSITE" id="PS51635"/>
    </source>
</evidence>
<dbReference type="SUPFAM" id="SSF57850">
    <property type="entry name" value="RING/U-box"/>
    <property type="match status" value="1"/>
</dbReference>
<dbReference type="InterPro" id="IPR027417">
    <property type="entry name" value="P-loop_NTPase"/>
</dbReference>
<accession>A0A9W4U3Y4</accession>
<dbReference type="GO" id="GO:0016020">
    <property type="term" value="C:membrane"/>
    <property type="evidence" value="ECO:0007669"/>
    <property type="project" value="TreeGrafter"/>
</dbReference>
<dbReference type="Gene3D" id="3.40.1090.10">
    <property type="entry name" value="Cytosolic phospholipase A2 catalytic domain"/>
    <property type="match status" value="1"/>
</dbReference>
<dbReference type="SUPFAM" id="SSF52151">
    <property type="entry name" value="FabD/lysophospholipase-like"/>
    <property type="match status" value="1"/>
</dbReference>
<feature type="region of interest" description="Disordered" evidence="9">
    <location>
        <begin position="1359"/>
        <end position="1395"/>
    </location>
</feature>
<feature type="domain" description="PNPLA" evidence="11">
    <location>
        <begin position="852"/>
        <end position="1063"/>
    </location>
</feature>
<feature type="active site" description="Proton acceptor" evidence="8">
    <location>
        <position position="1050"/>
    </location>
</feature>
<feature type="short sequence motif" description="GXGXXG" evidence="8">
    <location>
        <begin position="856"/>
        <end position="861"/>
    </location>
</feature>
<dbReference type="GO" id="GO:0008270">
    <property type="term" value="F:zinc ion binding"/>
    <property type="evidence" value="ECO:0007669"/>
    <property type="project" value="UniProtKB-KW"/>
</dbReference>
<evidence type="ECO:0000256" key="9">
    <source>
        <dbReference type="SAM" id="MobiDB-lite"/>
    </source>
</evidence>
<dbReference type="PANTHER" id="PTHR24185">
    <property type="entry name" value="CALCIUM-INDEPENDENT PHOSPHOLIPASE A2-GAMMA"/>
    <property type="match status" value="1"/>
</dbReference>
<feature type="compositionally biased region" description="Basic and acidic residues" evidence="9">
    <location>
        <begin position="370"/>
        <end position="379"/>
    </location>
</feature>
<dbReference type="CDD" id="cd19757">
    <property type="entry name" value="Bbox1"/>
    <property type="match status" value="1"/>
</dbReference>
<gene>
    <name evidence="12" type="ORF">PDIGIT_LOCUS925</name>
</gene>
<feature type="compositionally biased region" description="Low complexity" evidence="9">
    <location>
        <begin position="129"/>
        <end position="146"/>
    </location>
</feature>
<feature type="compositionally biased region" description="Polar residues" evidence="9">
    <location>
        <begin position="50"/>
        <end position="64"/>
    </location>
</feature>
<keyword evidence="1" id="KW-0479">Metal-binding</keyword>
<comment type="caution">
    <text evidence="12">The sequence shown here is derived from an EMBL/GenBank/DDBJ whole genome shotgun (WGS) entry which is preliminary data.</text>
</comment>
<dbReference type="InterPro" id="IPR001841">
    <property type="entry name" value="Znf_RING"/>
</dbReference>
<dbReference type="Pfam" id="PF01734">
    <property type="entry name" value="Patatin"/>
    <property type="match status" value="1"/>
</dbReference>
<proteinExistence type="predicted"/>
<evidence type="ECO:0000313" key="12">
    <source>
        <dbReference type="EMBL" id="CAI6249812.1"/>
    </source>
</evidence>
<feature type="compositionally biased region" description="Polar residues" evidence="9">
    <location>
        <begin position="1371"/>
        <end position="1382"/>
    </location>
</feature>
<keyword evidence="5 8" id="KW-0442">Lipid degradation</keyword>
<protein>
    <recommendedName>
        <fullName evidence="14">FabD/lysophospholipase-like protein</fullName>
    </recommendedName>
</protein>
<evidence type="ECO:0000256" key="1">
    <source>
        <dbReference type="ARBA" id="ARBA00022723"/>
    </source>
</evidence>
<keyword evidence="6 8" id="KW-0443">Lipid metabolism</keyword>
<dbReference type="PROSITE" id="PS50089">
    <property type="entry name" value="ZF_RING_2"/>
    <property type="match status" value="1"/>
</dbReference>
<name>A0A9W4U3Y4_9PLEO</name>
<feature type="region of interest" description="Disordered" evidence="9">
    <location>
        <begin position="91"/>
        <end position="149"/>
    </location>
</feature>
<dbReference type="CDD" id="cd07199">
    <property type="entry name" value="Pat17_PNPLA8_PNPLA9_like"/>
    <property type="match status" value="1"/>
</dbReference>
<dbReference type="SUPFAM" id="SSF52540">
    <property type="entry name" value="P-loop containing nucleoside triphosphate hydrolases"/>
    <property type="match status" value="2"/>
</dbReference>